<proteinExistence type="predicted"/>
<dbReference type="PANTHER" id="PTHR32114">
    <property type="entry name" value="ABC TRANSPORTER ABCH.3"/>
    <property type="match status" value="1"/>
</dbReference>
<evidence type="ECO:0000256" key="1">
    <source>
        <dbReference type="SAM" id="Coils"/>
    </source>
</evidence>
<evidence type="ECO:0000313" key="2">
    <source>
        <dbReference type="EMBL" id="MBB6127189.1"/>
    </source>
</evidence>
<dbReference type="Gene3D" id="3.40.50.300">
    <property type="entry name" value="P-loop containing nucleotide triphosphate hydrolases"/>
    <property type="match status" value="2"/>
</dbReference>
<dbReference type="SUPFAM" id="SSF52540">
    <property type="entry name" value="P-loop containing nucleoside triphosphate hydrolases"/>
    <property type="match status" value="1"/>
</dbReference>
<gene>
    <name evidence="2" type="ORF">HDF22_001295</name>
</gene>
<accession>A0A841J7N1</accession>
<keyword evidence="1" id="KW-0175">Coiled coil</keyword>
<feature type="coiled-coil region" evidence="1">
    <location>
        <begin position="817"/>
        <end position="867"/>
    </location>
</feature>
<dbReference type="RefSeq" id="WP_183586405.1">
    <property type="nucleotide sequence ID" value="NZ_JACHCA010000003.1"/>
</dbReference>
<evidence type="ECO:0000313" key="3">
    <source>
        <dbReference type="Proteomes" id="UP000548326"/>
    </source>
</evidence>
<keyword evidence="2" id="KW-0269">Exonuclease</keyword>
<protein>
    <submittedName>
        <fullName evidence="2">DNA repair exonuclease SbcCD ATPase subunit</fullName>
    </submittedName>
</protein>
<keyword evidence="2" id="KW-0378">Hydrolase</keyword>
<comment type="caution">
    <text evidence="2">The sequence shown here is derived from an EMBL/GenBank/DDBJ whole genome shotgun (WGS) entry which is preliminary data.</text>
</comment>
<name>A0A841J7N1_9SPHI</name>
<feature type="coiled-coil region" evidence="1">
    <location>
        <begin position="316"/>
        <end position="343"/>
    </location>
</feature>
<feature type="coiled-coil region" evidence="1">
    <location>
        <begin position="637"/>
        <end position="788"/>
    </location>
</feature>
<feature type="coiled-coil region" evidence="1">
    <location>
        <begin position="559"/>
        <end position="586"/>
    </location>
</feature>
<dbReference type="InterPro" id="IPR027417">
    <property type="entry name" value="P-loop_NTPase"/>
</dbReference>
<keyword evidence="2" id="KW-0540">Nuclease</keyword>
<organism evidence="2 3">
    <name type="scientific">Mucilaginibacter lappiensis</name>
    <dbReference type="NCBI Taxonomy" id="354630"/>
    <lineage>
        <taxon>Bacteria</taxon>
        <taxon>Pseudomonadati</taxon>
        <taxon>Bacteroidota</taxon>
        <taxon>Sphingobacteriia</taxon>
        <taxon>Sphingobacteriales</taxon>
        <taxon>Sphingobacteriaceae</taxon>
        <taxon>Mucilaginibacter</taxon>
    </lineage>
</organism>
<reference evidence="2 3" key="1">
    <citation type="submission" date="2020-08" db="EMBL/GenBank/DDBJ databases">
        <title>Genomic Encyclopedia of Type Strains, Phase IV (KMG-V): Genome sequencing to study the core and pangenomes of soil and plant-associated prokaryotes.</title>
        <authorList>
            <person name="Whitman W."/>
        </authorList>
    </citation>
    <scope>NUCLEOTIDE SEQUENCE [LARGE SCALE GENOMIC DNA]</scope>
    <source>
        <strain evidence="2 3">MP601</strain>
    </source>
</reference>
<dbReference type="PANTHER" id="PTHR32114:SF2">
    <property type="entry name" value="ABC TRANSPORTER ABCH.3"/>
    <property type="match status" value="1"/>
</dbReference>
<sequence>MAQKNIKLSAVELDAFRGFKEHVKFDFLTADGTVANLVAVFAPNGFGKTSFFEGVEWSVKGAIERFDENPTIKNAAVDEGGDILKNRDASARNGRVRLTDSEGKYFERRTSSSKNWDLLPGIVDKKSTSAIFTGLKDINPNKFIEILPQSRIDSFLSSKTPQQKYEALLDFWGGKDDSAYFVGVSRLCESTGHEIAEHVKAIADLKEEIGNIAQTADKVIFFNQLIAQVNNSKQFKFNLQNFTTETTQPELHETTKQINSLIVTSEFDIKEQRDRKDRLAALQNGYELYKKNFTERDELRKKAGSLGKQVLDFEDLQKRTKENERLKTQLSKAQEELAALQHIESLRLQFNATAALIADLNTQKQTQNELMSTLAATNSKSTKEINQYQANLNNLAQNELAIQQNLEKIRDLENRIAENEGRVLPAESRVLLAKKIKAIYDERASNMLKDLQMLQHSYSQSIDVFVKQPFEFIAFQEMSDLIRRLFEANESLKKNYEQVKTEFSKAGSLDENLQKLIQFGRLHIHETHTDTCPLCQTKQQDYDHLIALIETQKKDILGLADLREQMDNLKKEIDEQEATINDTYERFITILKDYEQVLLGQLRQAENKSVDAAGFIQHYESIAALAATANGRLKGEVAKLKTSNDSLSSQVEKATQQRKKLTDEIMRLTPLLGDNKLLMDNAQARVSELEAALQMNQNLPVYVEVRIFITKNKIVEAHFITNGLQEKLRVQQQTIRELEKNLADTARQIGLLQQNPIPPDMIGLKRLLEETQKKLARLETLTQQFEENFHLALKSEKIDLAAIGRQLEVCDKSIEVLNETYLKLRELQENITAMQTNLLVNEKNRELKRLEAAHTQLEETLVGLNTLKDKVSDFLLAKINAVFNQKTINEIYRKIDPHPDLKEIKLVPEFNDIKPRLNIYAADADGNNQVNPSLYLSSAQINILSLSIFLAKALQNKETMINTIFMDDPIQYLDSINVLSFIDLIRTITTDTEIDRQVVISTHDENFFKLLQRKFDTAYYPSKFIKFDSYGKVAGN</sequence>
<dbReference type="Proteomes" id="UP000548326">
    <property type="component" value="Unassembled WGS sequence"/>
</dbReference>
<feature type="coiled-coil region" evidence="1">
    <location>
        <begin position="378"/>
        <end position="422"/>
    </location>
</feature>
<dbReference type="GO" id="GO:0004527">
    <property type="term" value="F:exonuclease activity"/>
    <property type="evidence" value="ECO:0007669"/>
    <property type="project" value="UniProtKB-KW"/>
</dbReference>
<dbReference type="EMBL" id="JACHCA010000003">
    <property type="protein sequence ID" value="MBB6127189.1"/>
    <property type="molecule type" value="Genomic_DNA"/>
</dbReference>
<dbReference type="AlphaFoldDB" id="A0A841J7N1"/>